<dbReference type="InterPro" id="IPR008030">
    <property type="entry name" value="NmrA-like"/>
</dbReference>
<evidence type="ECO:0000313" key="5">
    <source>
        <dbReference type="Proteomes" id="UP000015453"/>
    </source>
</evidence>
<dbReference type="CDD" id="cd05259">
    <property type="entry name" value="PCBER_SDR_a"/>
    <property type="match status" value="1"/>
</dbReference>
<feature type="domain" description="NmrA-like" evidence="3">
    <location>
        <begin position="5"/>
        <end position="306"/>
    </location>
</feature>
<dbReference type="InterPro" id="IPR045312">
    <property type="entry name" value="PCBER-like"/>
</dbReference>
<dbReference type="Proteomes" id="UP000015453">
    <property type="component" value="Unassembled WGS sequence"/>
</dbReference>
<evidence type="ECO:0000313" key="4">
    <source>
        <dbReference type="EMBL" id="EPS61940.1"/>
    </source>
</evidence>
<dbReference type="Gene3D" id="3.90.25.10">
    <property type="entry name" value="UDP-galactose 4-epimerase, domain 1"/>
    <property type="match status" value="1"/>
</dbReference>
<keyword evidence="2" id="KW-0560">Oxidoreductase</keyword>
<dbReference type="OrthoDB" id="419598at2759"/>
<evidence type="ECO:0000256" key="2">
    <source>
        <dbReference type="ARBA" id="ARBA00023002"/>
    </source>
</evidence>
<proteinExistence type="predicted"/>
<dbReference type="EMBL" id="AUSU01006496">
    <property type="protein sequence ID" value="EPS61940.1"/>
    <property type="molecule type" value="Genomic_DNA"/>
</dbReference>
<sequence length="310" mass="34147">MAGETKSKILVIAASGGLGKLLVEESVKYGHPTFALFRQSALGDPLKAQIAAEFRAQGVTVLVGGVDDYDSLLNAVKQVDIVLSAVGAQQLGDQGGIIDAIKEAGNVKRFVPSDYGFLLDSKRVIEPIKTISGQKRGFRRKVQESGIPYTFVNSNFCGSLIFPTLAPPGSTDFPPRDRIAVYGDQNLKGVFNEERDIATYTILAVDDPRALNTVVYIQPEKNIISYGDLAALWEEKIGKKLERVHVTEEDIFETLPKLEIPLNILLSINYSVFVKGDQSFFQVPPEWVEASELYPHVKYTSVEAHLEKFV</sequence>
<dbReference type="PANTHER" id="PTHR43349:SF34">
    <property type="entry name" value="PINORESINOL-LARICIRESINOL REDUCTASE 3-RELATED"/>
    <property type="match status" value="1"/>
</dbReference>
<keyword evidence="5" id="KW-1185">Reference proteome</keyword>
<keyword evidence="1" id="KW-0521">NADP</keyword>
<accession>S8C582</accession>
<comment type="caution">
    <text evidence="4">The sequence shown here is derived from an EMBL/GenBank/DDBJ whole genome shotgun (WGS) entry which is preliminary data.</text>
</comment>
<gene>
    <name evidence="4" type="ORF">M569_12853</name>
</gene>
<dbReference type="PANTHER" id="PTHR43349">
    <property type="entry name" value="PINORESINOL REDUCTASE-RELATED"/>
    <property type="match status" value="1"/>
</dbReference>
<evidence type="ECO:0000256" key="1">
    <source>
        <dbReference type="ARBA" id="ARBA00022857"/>
    </source>
</evidence>
<dbReference type="InterPro" id="IPR050608">
    <property type="entry name" value="NmrA-type/Isoflavone_red_sf"/>
</dbReference>
<dbReference type="Gene3D" id="3.40.50.720">
    <property type="entry name" value="NAD(P)-binding Rossmann-like Domain"/>
    <property type="match status" value="1"/>
</dbReference>
<name>S8C582_9LAMI</name>
<protein>
    <recommendedName>
        <fullName evidence="3">NmrA-like domain-containing protein</fullName>
    </recommendedName>
</protein>
<organism evidence="4 5">
    <name type="scientific">Genlisea aurea</name>
    <dbReference type="NCBI Taxonomy" id="192259"/>
    <lineage>
        <taxon>Eukaryota</taxon>
        <taxon>Viridiplantae</taxon>
        <taxon>Streptophyta</taxon>
        <taxon>Embryophyta</taxon>
        <taxon>Tracheophyta</taxon>
        <taxon>Spermatophyta</taxon>
        <taxon>Magnoliopsida</taxon>
        <taxon>eudicotyledons</taxon>
        <taxon>Gunneridae</taxon>
        <taxon>Pentapetalae</taxon>
        <taxon>asterids</taxon>
        <taxon>lamiids</taxon>
        <taxon>Lamiales</taxon>
        <taxon>Lentibulariaceae</taxon>
        <taxon>Genlisea</taxon>
    </lineage>
</organism>
<dbReference type="SUPFAM" id="SSF51735">
    <property type="entry name" value="NAD(P)-binding Rossmann-fold domains"/>
    <property type="match status" value="1"/>
</dbReference>
<reference evidence="4 5" key="1">
    <citation type="journal article" date="2013" name="BMC Genomics">
        <title>The miniature genome of a carnivorous plant Genlisea aurea contains a low number of genes and short non-coding sequences.</title>
        <authorList>
            <person name="Leushkin E.V."/>
            <person name="Sutormin R.A."/>
            <person name="Nabieva E.R."/>
            <person name="Penin A.A."/>
            <person name="Kondrashov A.S."/>
            <person name="Logacheva M.D."/>
        </authorList>
    </citation>
    <scope>NUCLEOTIDE SEQUENCE [LARGE SCALE GENOMIC DNA]</scope>
</reference>
<dbReference type="Pfam" id="PF05368">
    <property type="entry name" value="NmrA"/>
    <property type="match status" value="1"/>
</dbReference>
<dbReference type="GO" id="GO:0016491">
    <property type="term" value="F:oxidoreductase activity"/>
    <property type="evidence" value="ECO:0007669"/>
    <property type="project" value="UniProtKB-KW"/>
</dbReference>
<dbReference type="InterPro" id="IPR036291">
    <property type="entry name" value="NAD(P)-bd_dom_sf"/>
</dbReference>
<evidence type="ECO:0000259" key="3">
    <source>
        <dbReference type="Pfam" id="PF05368"/>
    </source>
</evidence>
<dbReference type="AlphaFoldDB" id="S8C582"/>
<dbReference type="PROSITE" id="PS00268">
    <property type="entry name" value="CECROPIN"/>
    <property type="match status" value="1"/>
</dbReference>